<evidence type="ECO:0000256" key="6">
    <source>
        <dbReference type="ARBA" id="ARBA00022801"/>
    </source>
</evidence>
<evidence type="ECO:0000256" key="2">
    <source>
        <dbReference type="ARBA" id="ARBA00010875"/>
    </source>
</evidence>
<proteinExistence type="inferred from homology"/>
<dbReference type="InterPro" id="IPR002036">
    <property type="entry name" value="YbeY"/>
</dbReference>
<comment type="similarity">
    <text evidence="2">Belongs to the endoribonuclease YbeY family.</text>
</comment>
<name>A0A6J7F494_9ZZZZ</name>
<dbReference type="GO" id="GO:0046872">
    <property type="term" value="F:metal ion binding"/>
    <property type="evidence" value="ECO:0007669"/>
    <property type="project" value="UniProtKB-KW"/>
</dbReference>
<gene>
    <name evidence="8" type="ORF">UFOPK3573_00086</name>
</gene>
<evidence type="ECO:0000256" key="5">
    <source>
        <dbReference type="ARBA" id="ARBA00022759"/>
    </source>
</evidence>
<dbReference type="GO" id="GO:0006364">
    <property type="term" value="P:rRNA processing"/>
    <property type="evidence" value="ECO:0007669"/>
    <property type="project" value="InterPro"/>
</dbReference>
<accession>A0A6J7F494</accession>
<dbReference type="Gene3D" id="3.40.390.30">
    <property type="entry name" value="Metalloproteases ('zincins'), catalytic domain"/>
    <property type="match status" value="1"/>
</dbReference>
<dbReference type="HAMAP" id="MF_00009">
    <property type="entry name" value="Endoribonucl_YbeY"/>
    <property type="match status" value="1"/>
</dbReference>
<organism evidence="8">
    <name type="scientific">freshwater metagenome</name>
    <dbReference type="NCBI Taxonomy" id="449393"/>
    <lineage>
        <taxon>unclassified sequences</taxon>
        <taxon>metagenomes</taxon>
        <taxon>ecological metagenomes</taxon>
    </lineage>
</organism>
<dbReference type="SUPFAM" id="SSF55486">
    <property type="entry name" value="Metalloproteases ('zincins'), catalytic domain"/>
    <property type="match status" value="1"/>
</dbReference>
<evidence type="ECO:0000256" key="7">
    <source>
        <dbReference type="ARBA" id="ARBA00022833"/>
    </source>
</evidence>
<dbReference type="AlphaFoldDB" id="A0A6J7F494"/>
<sequence>MLASIQIQAGKSVMAETRPGLSKPRRTGGDGNPEVFCADEQVAVAVDLSRWQTLALDVLEAEGVRGAAELTVVFVDEETMQQLNAQYMGNNYATDVLAFPLDAVEATRTPGPGALTKGPDKNEFDIADLPLLLGDVVICPAVAVKQAPVHAGNEIDEMALLLVHGILHVLGNDHDNPDAAIKMQALERKHLEAFHWHGSAPTNFRHVPEVKQ</sequence>
<dbReference type="PANTHER" id="PTHR46986">
    <property type="entry name" value="ENDORIBONUCLEASE YBEY, CHLOROPLASTIC"/>
    <property type="match status" value="1"/>
</dbReference>
<dbReference type="NCBIfam" id="TIGR00043">
    <property type="entry name" value="rRNA maturation RNase YbeY"/>
    <property type="match status" value="1"/>
</dbReference>
<reference evidence="8" key="1">
    <citation type="submission" date="2020-05" db="EMBL/GenBank/DDBJ databases">
        <authorList>
            <person name="Chiriac C."/>
            <person name="Salcher M."/>
            <person name="Ghai R."/>
            <person name="Kavagutti S V."/>
        </authorList>
    </citation>
    <scope>NUCLEOTIDE SEQUENCE</scope>
</reference>
<comment type="cofactor">
    <cofactor evidence="1">
        <name>Zn(2+)</name>
        <dbReference type="ChEBI" id="CHEBI:29105"/>
    </cofactor>
</comment>
<dbReference type="Pfam" id="PF02130">
    <property type="entry name" value="YbeY"/>
    <property type="match status" value="1"/>
</dbReference>
<evidence type="ECO:0000256" key="1">
    <source>
        <dbReference type="ARBA" id="ARBA00001947"/>
    </source>
</evidence>
<dbReference type="GO" id="GO:0004222">
    <property type="term" value="F:metalloendopeptidase activity"/>
    <property type="evidence" value="ECO:0007669"/>
    <property type="project" value="InterPro"/>
</dbReference>
<keyword evidence="7" id="KW-0862">Zinc</keyword>
<protein>
    <submittedName>
        <fullName evidence="8">Unannotated protein</fullName>
    </submittedName>
</protein>
<evidence type="ECO:0000313" key="8">
    <source>
        <dbReference type="EMBL" id="CAB4891102.1"/>
    </source>
</evidence>
<dbReference type="InterPro" id="IPR023091">
    <property type="entry name" value="MetalPrtase_cat_dom_sf_prd"/>
</dbReference>
<keyword evidence="3" id="KW-0540">Nuclease</keyword>
<keyword evidence="4" id="KW-0479">Metal-binding</keyword>
<dbReference type="PANTHER" id="PTHR46986:SF1">
    <property type="entry name" value="ENDORIBONUCLEASE YBEY, CHLOROPLASTIC"/>
    <property type="match status" value="1"/>
</dbReference>
<dbReference type="GO" id="GO:0004519">
    <property type="term" value="F:endonuclease activity"/>
    <property type="evidence" value="ECO:0007669"/>
    <property type="project" value="UniProtKB-KW"/>
</dbReference>
<evidence type="ECO:0000256" key="4">
    <source>
        <dbReference type="ARBA" id="ARBA00022723"/>
    </source>
</evidence>
<keyword evidence="5" id="KW-0255">Endonuclease</keyword>
<keyword evidence="6" id="KW-0378">Hydrolase</keyword>
<evidence type="ECO:0000256" key="3">
    <source>
        <dbReference type="ARBA" id="ARBA00022722"/>
    </source>
</evidence>
<dbReference type="EMBL" id="CAFBMJ010000003">
    <property type="protein sequence ID" value="CAB4891102.1"/>
    <property type="molecule type" value="Genomic_DNA"/>
</dbReference>